<dbReference type="Proteomes" id="UP001498398">
    <property type="component" value="Unassembled WGS sequence"/>
</dbReference>
<sequence>MRGTDPKKVNQIRDVFSKWIREQVEDQDVESANAAPEWINVQYPGGDDSAYPLITKRPEDATHQNLKDSLRNYMTAVARYYGRAVFPWNKYSMKDLSIFTKDSFFEGLVLGDPSRLGMPLNEMWWDVIFERQKYDRPIKFRNGEPSTEKPSKSSREAGLSDKEKQGKRNTQGTTRDASSGKGRKQRKGKTNETNDGQTSSLKGAQAVETTEETENMPSSLQETRPSSGALHKPRKLKKKTTSRGDDVVKQSQIQHFEEDDEPEPTMEQLANKSSSNALHMPRKTVPTYIDISASSSSDTPRVQFDDSEDDRNALLTSQEKVHSKRRRDSAGDEGPVTKKPTPASEVSAPFDDRSSVQPVRRSQRAAHAPPRADETVKSKVPITSRSSGIMKWNIETLQSLILECGWAQYIYQSMPDKPDWKRSLHKWVLAEGRLHYTEEAERPQRLDNMPAAMKAWVDFKSKEENRWQEYFVPEDVFLQPNTIEESQAWIAKLHLGNVSRLDADNIKEVVWIQRGGRGIAHVFFAFNVWGRSLVKQGKVSPADLDTFRTEFSRFDRICDTWYSTV</sequence>
<organism evidence="2 3">
    <name type="scientific">Marasmiellus scandens</name>
    <dbReference type="NCBI Taxonomy" id="2682957"/>
    <lineage>
        <taxon>Eukaryota</taxon>
        <taxon>Fungi</taxon>
        <taxon>Dikarya</taxon>
        <taxon>Basidiomycota</taxon>
        <taxon>Agaricomycotina</taxon>
        <taxon>Agaricomycetes</taxon>
        <taxon>Agaricomycetidae</taxon>
        <taxon>Agaricales</taxon>
        <taxon>Marasmiineae</taxon>
        <taxon>Omphalotaceae</taxon>
        <taxon>Marasmiellus</taxon>
    </lineage>
</organism>
<proteinExistence type="predicted"/>
<keyword evidence="3" id="KW-1185">Reference proteome</keyword>
<feature type="compositionally biased region" description="Polar residues" evidence="1">
    <location>
        <begin position="168"/>
        <end position="177"/>
    </location>
</feature>
<comment type="caution">
    <text evidence="2">The sequence shown here is derived from an EMBL/GenBank/DDBJ whole genome shotgun (WGS) entry which is preliminary data.</text>
</comment>
<gene>
    <name evidence="2" type="ORF">VKT23_009897</name>
</gene>
<reference evidence="2 3" key="1">
    <citation type="submission" date="2024-01" db="EMBL/GenBank/DDBJ databases">
        <title>A draft genome for the cacao thread blight pathogen Marasmiellus scandens.</title>
        <authorList>
            <person name="Baruah I.K."/>
            <person name="Leung J."/>
            <person name="Bukari Y."/>
            <person name="Amoako-Attah I."/>
            <person name="Meinhardt L.W."/>
            <person name="Bailey B.A."/>
            <person name="Cohen S.P."/>
        </authorList>
    </citation>
    <scope>NUCLEOTIDE SEQUENCE [LARGE SCALE GENOMIC DNA]</scope>
    <source>
        <strain evidence="2 3">GH-19</strain>
    </source>
</reference>
<protein>
    <submittedName>
        <fullName evidence="2">Uncharacterized protein</fullName>
    </submittedName>
</protein>
<feature type="compositionally biased region" description="Polar residues" evidence="1">
    <location>
        <begin position="191"/>
        <end position="202"/>
    </location>
</feature>
<accession>A0ABR1JEA7</accession>
<feature type="compositionally biased region" description="Polar residues" evidence="1">
    <location>
        <begin position="215"/>
        <end position="226"/>
    </location>
</feature>
<evidence type="ECO:0000313" key="3">
    <source>
        <dbReference type="Proteomes" id="UP001498398"/>
    </source>
</evidence>
<feature type="region of interest" description="Disordered" evidence="1">
    <location>
        <begin position="315"/>
        <end position="380"/>
    </location>
</feature>
<feature type="compositionally biased region" description="Basic residues" evidence="1">
    <location>
        <begin position="231"/>
        <end position="241"/>
    </location>
</feature>
<dbReference type="EMBL" id="JBANRG010000017">
    <property type="protein sequence ID" value="KAK7458886.1"/>
    <property type="molecule type" value="Genomic_DNA"/>
</dbReference>
<feature type="compositionally biased region" description="Polar residues" evidence="1">
    <location>
        <begin position="268"/>
        <end position="277"/>
    </location>
</feature>
<feature type="region of interest" description="Disordered" evidence="1">
    <location>
        <begin position="139"/>
        <end position="283"/>
    </location>
</feature>
<feature type="region of interest" description="Disordered" evidence="1">
    <location>
        <begin position="289"/>
        <end position="308"/>
    </location>
</feature>
<name>A0ABR1JEA7_9AGAR</name>
<evidence type="ECO:0000256" key="1">
    <source>
        <dbReference type="SAM" id="MobiDB-lite"/>
    </source>
</evidence>
<evidence type="ECO:0000313" key="2">
    <source>
        <dbReference type="EMBL" id="KAK7458886.1"/>
    </source>
</evidence>
<feature type="compositionally biased region" description="Basic and acidic residues" evidence="1">
    <location>
        <begin position="139"/>
        <end position="166"/>
    </location>
</feature>